<name>A0A2U1KHC2_ARTAN</name>
<gene>
    <name evidence="1" type="ORF">CTI12_AA602370</name>
</gene>
<reference evidence="1 2" key="1">
    <citation type="journal article" date="2018" name="Mol. Plant">
        <title>The genome of Artemisia annua provides insight into the evolution of Asteraceae family and artemisinin biosynthesis.</title>
        <authorList>
            <person name="Shen Q."/>
            <person name="Zhang L."/>
            <person name="Liao Z."/>
            <person name="Wang S."/>
            <person name="Yan T."/>
            <person name="Shi P."/>
            <person name="Liu M."/>
            <person name="Fu X."/>
            <person name="Pan Q."/>
            <person name="Wang Y."/>
            <person name="Lv Z."/>
            <person name="Lu X."/>
            <person name="Zhang F."/>
            <person name="Jiang W."/>
            <person name="Ma Y."/>
            <person name="Chen M."/>
            <person name="Hao X."/>
            <person name="Li L."/>
            <person name="Tang Y."/>
            <person name="Lv G."/>
            <person name="Zhou Y."/>
            <person name="Sun X."/>
            <person name="Brodelius P.E."/>
            <person name="Rose J.K.C."/>
            <person name="Tang K."/>
        </authorList>
    </citation>
    <scope>NUCLEOTIDE SEQUENCE [LARGE SCALE GENOMIC DNA]</scope>
    <source>
        <strain evidence="2">cv. Huhao1</strain>
        <tissue evidence="1">Leaf</tissue>
    </source>
</reference>
<proteinExistence type="predicted"/>
<sequence>MEIESSSAPTMSKRLRKEVKIVLYMLRKTLAKTKLLVDLHIKLKNGKLARKAFTSLLLRQRSTTFTCRYTSHDIETLFISPQKHKTQSSGSICKSYNHQDGENKTESAAFEALNNGSDDVIEQSPMVLPTMVSPGVRKVDLPLHVEEEISQVDKAAEAFINKFYKQLKQQQITYVESPSPNHMWA</sequence>
<dbReference type="PANTHER" id="PTHR33265">
    <property type="entry name" value="AVR9/CF-9 RAPIDLY ELICITED PROTEIN-RELATED"/>
    <property type="match status" value="1"/>
</dbReference>
<accession>A0A2U1KHC2</accession>
<dbReference type="InterPro" id="IPR008480">
    <property type="entry name" value="DUF761_pln"/>
</dbReference>
<protein>
    <submittedName>
        <fullName evidence="1">Uncharacterized protein</fullName>
    </submittedName>
</protein>
<keyword evidence="2" id="KW-1185">Reference proteome</keyword>
<evidence type="ECO:0000313" key="2">
    <source>
        <dbReference type="Proteomes" id="UP000245207"/>
    </source>
</evidence>
<dbReference type="PANTHER" id="PTHR33265:SF26">
    <property type="entry name" value="OS06G0554600 PROTEIN"/>
    <property type="match status" value="1"/>
</dbReference>
<dbReference type="EMBL" id="PKPP01018621">
    <property type="protein sequence ID" value="PWA36189.1"/>
    <property type="molecule type" value="Genomic_DNA"/>
</dbReference>
<dbReference type="Proteomes" id="UP000245207">
    <property type="component" value="Unassembled WGS sequence"/>
</dbReference>
<dbReference type="OrthoDB" id="696337at2759"/>
<dbReference type="STRING" id="35608.A0A2U1KHC2"/>
<dbReference type="AlphaFoldDB" id="A0A2U1KHC2"/>
<dbReference type="Pfam" id="PF05553">
    <property type="entry name" value="DUF761"/>
    <property type="match status" value="1"/>
</dbReference>
<comment type="caution">
    <text evidence="1">The sequence shown here is derived from an EMBL/GenBank/DDBJ whole genome shotgun (WGS) entry which is preliminary data.</text>
</comment>
<organism evidence="1 2">
    <name type="scientific">Artemisia annua</name>
    <name type="common">Sweet wormwood</name>
    <dbReference type="NCBI Taxonomy" id="35608"/>
    <lineage>
        <taxon>Eukaryota</taxon>
        <taxon>Viridiplantae</taxon>
        <taxon>Streptophyta</taxon>
        <taxon>Embryophyta</taxon>
        <taxon>Tracheophyta</taxon>
        <taxon>Spermatophyta</taxon>
        <taxon>Magnoliopsida</taxon>
        <taxon>eudicotyledons</taxon>
        <taxon>Gunneridae</taxon>
        <taxon>Pentapetalae</taxon>
        <taxon>asterids</taxon>
        <taxon>campanulids</taxon>
        <taxon>Asterales</taxon>
        <taxon>Asteraceae</taxon>
        <taxon>Asteroideae</taxon>
        <taxon>Anthemideae</taxon>
        <taxon>Artemisiinae</taxon>
        <taxon>Artemisia</taxon>
    </lineage>
</organism>
<evidence type="ECO:0000313" key="1">
    <source>
        <dbReference type="EMBL" id="PWA36189.1"/>
    </source>
</evidence>